<evidence type="ECO:0000313" key="3">
    <source>
        <dbReference type="Proteomes" id="UP000035680"/>
    </source>
</evidence>
<keyword evidence="1" id="KW-0812">Transmembrane</keyword>
<keyword evidence="1" id="KW-1133">Transmembrane helix</keyword>
<evidence type="ECO:0000313" key="4">
    <source>
        <dbReference type="WBParaSite" id="SVE_1592600.1"/>
    </source>
</evidence>
<proteinExistence type="predicted"/>
<name>A0A0K0FUB4_STRVS</name>
<feature type="signal peptide" evidence="2">
    <location>
        <begin position="1"/>
        <end position="20"/>
    </location>
</feature>
<protein>
    <submittedName>
        <fullName evidence="4">Uncharacterized protein</fullName>
    </submittedName>
</protein>
<keyword evidence="3" id="KW-1185">Reference proteome</keyword>
<keyword evidence="2" id="KW-0732">Signal</keyword>
<dbReference type="WBParaSite" id="SVE_1592600.1">
    <property type="protein sequence ID" value="SVE_1592600.1"/>
    <property type="gene ID" value="SVE_1592600"/>
</dbReference>
<feature type="chain" id="PRO_5005330419" evidence="2">
    <location>
        <begin position="21"/>
        <end position="151"/>
    </location>
</feature>
<accession>A0A0K0FUB4</accession>
<keyword evidence="1" id="KW-0472">Membrane</keyword>
<evidence type="ECO:0000256" key="2">
    <source>
        <dbReference type="SAM" id="SignalP"/>
    </source>
</evidence>
<reference evidence="4" key="2">
    <citation type="submission" date="2015-08" db="UniProtKB">
        <authorList>
            <consortium name="WormBaseParasite"/>
        </authorList>
    </citation>
    <scope>IDENTIFICATION</scope>
</reference>
<organism evidence="3 4">
    <name type="scientific">Strongyloides venezuelensis</name>
    <name type="common">Threadworm</name>
    <dbReference type="NCBI Taxonomy" id="75913"/>
    <lineage>
        <taxon>Eukaryota</taxon>
        <taxon>Metazoa</taxon>
        <taxon>Ecdysozoa</taxon>
        <taxon>Nematoda</taxon>
        <taxon>Chromadorea</taxon>
        <taxon>Rhabditida</taxon>
        <taxon>Tylenchina</taxon>
        <taxon>Panagrolaimomorpha</taxon>
        <taxon>Strongyloidoidea</taxon>
        <taxon>Strongyloididae</taxon>
        <taxon>Strongyloides</taxon>
    </lineage>
</organism>
<feature type="transmembrane region" description="Helical" evidence="1">
    <location>
        <begin position="130"/>
        <end position="149"/>
    </location>
</feature>
<dbReference type="Proteomes" id="UP000035680">
    <property type="component" value="Unassembled WGS sequence"/>
</dbReference>
<sequence>MFYIKLIILLLIFNQKEIESLVCQRCEGWSGRSPPGWIRDVNTECANRNNQCFTSFYCVKIVNPKGHHSTYGTYSSQCYDSNQLATYPGNTISIENDKCYEVSNGGNPPIIKKYCFCRDKDHCNGNSKATLNKIIVIILILTIIFNIFCPI</sequence>
<reference evidence="3" key="1">
    <citation type="submission" date="2014-07" db="EMBL/GenBank/DDBJ databases">
        <authorList>
            <person name="Martin A.A"/>
            <person name="De Silva N."/>
        </authorList>
    </citation>
    <scope>NUCLEOTIDE SEQUENCE</scope>
</reference>
<evidence type="ECO:0000256" key="1">
    <source>
        <dbReference type="SAM" id="Phobius"/>
    </source>
</evidence>
<dbReference type="AlphaFoldDB" id="A0A0K0FUB4"/>